<evidence type="ECO:0000313" key="2">
    <source>
        <dbReference type="Proteomes" id="UP000004277"/>
    </source>
</evidence>
<sequence>MPVTAANRPSKTSLSVPKPPPQNTDIDKALREIGRAKRRKDVDGRVTSLVRAHAEHVLIRAATLNQSRENHAARNMIRFDLLPKNCDVAKLKELVKNNEELTRYVSALEERMNLSVDRLDAEEVLRLDSNLFTRRLLKTQGKLDALEKRLAEPAIQHVKKEKPTAEARSRYATWRQAGSPANRNMQQDDGAAQPAATAYGKQEANAVAVMAIAAEACGSLNVPSTPVLPIQDATPSRTANDHAGTALKQGASVIPNFMPSHYPPGKEPVSARAAAVEMAGRADTKSAASLAGGVTVALDVYGCPADPEPPFAPHIDWKSSTPTIDADYKNKGWFFQHLGKRNTSLRSEERRFEQALEAFIKLLDVRLEGGQTKLFKHMPDLVHRLFTTPGHREDDAEELLEQMREGLRGGGNRLTPTAQKLLAWMAIVWDDSCLKLDDPAKVQMRERDGQFEVLERDANGHENWRAARTGTLDLAYTTSLIGSWFKHPKALRFDKAALQHIGVRGPLYRSRDGRVEFAPGATLSMGKKRLRSLDVDNLLHLSALDSLRSVVHGQRTMEPITLAIDLDTLSPAPLGLGNLTEFVWGETHGNTALELYALHAVGMIRIKSSQGWQAIRNAIATADYRNLDTLLATHIEHGPHATGRTFVLQGNTLAGPMGNDLIELQVRAFLRDDMKIDMPELQSAHNAYFDAYWKLNQDKGLTKPFEFPANPALQQASDRLTSLQQMHRMMNSEDEQVRREVRLLLKKYTASYYKDDRLQLCRVAEDGRTLLTGGRVNQETSRALAAQITADGFRVRTNLSAKAQANDSNAWFRNAVLTLDVDAYLAATQCVARSERSAAGAVGNPLAAYLGRYDASPFFPGTILDRGIDRNVSGQSNRIDACWQLHGKFQPTLMKWLFEPFEDHVDAVKPDISIAPTYASATGTRLFWRNGLVEHDIEIFDKLIANCMYEVPHDASPETLERFATYILALPHAKLLERLGSVDSPQRTLLASLKENIVESLKGIREPLRAWDRTHSVKSMTTQQLADEALAQLDALPTTPEEIDALSREDLVELLFSGATARLFNYARMTVDLTQSSQRNYAQTRIALNGHGGSEPQHRQFTRTFFGF</sequence>
<organism evidence="1 2">
    <name type="scientific">Imbroritus primus</name>
    <dbReference type="NCBI Taxonomy" id="3058603"/>
    <lineage>
        <taxon>Bacteria</taxon>
        <taxon>Pseudomonadati</taxon>
        <taxon>Pseudomonadota</taxon>
        <taxon>Betaproteobacteria</taxon>
        <taxon>Burkholderiales</taxon>
        <taxon>Burkholderiaceae</taxon>
        <taxon>Imbroritus</taxon>
    </lineage>
</organism>
<reference evidence="1" key="1">
    <citation type="submission" date="2019-05" db="EMBL/GenBank/DDBJ databases">
        <title>Revised genome assembly of Burkholderiaceae (previously Ralstonia) sp. PBA.</title>
        <authorList>
            <person name="Gan H.M."/>
        </authorList>
    </citation>
    <scope>NUCLEOTIDE SEQUENCE</scope>
    <source>
        <strain evidence="1">PBA</strain>
    </source>
</reference>
<comment type="caution">
    <text evidence="1">The sequence shown here is derived from an EMBL/GenBank/DDBJ whole genome shotgun (WGS) entry which is preliminary data.</text>
</comment>
<protein>
    <submittedName>
        <fullName evidence="1">Uncharacterized protein</fullName>
    </submittedName>
</protein>
<gene>
    <name evidence="1" type="ORF">MW7_009140</name>
</gene>
<name>A0ACD3SSF0_9BURK</name>
<accession>A0ACD3SSF0</accession>
<dbReference type="EMBL" id="AKCV02000015">
    <property type="protein sequence ID" value="TMS58853.1"/>
    <property type="molecule type" value="Genomic_DNA"/>
</dbReference>
<dbReference type="Proteomes" id="UP000004277">
    <property type="component" value="Unassembled WGS sequence"/>
</dbReference>
<proteinExistence type="predicted"/>
<keyword evidence="2" id="KW-1185">Reference proteome</keyword>
<evidence type="ECO:0000313" key="1">
    <source>
        <dbReference type="EMBL" id="TMS58853.1"/>
    </source>
</evidence>